<accession>A0A9D8KGJ7</accession>
<dbReference type="GO" id="GO:0005576">
    <property type="term" value="C:extracellular region"/>
    <property type="evidence" value="ECO:0007669"/>
    <property type="project" value="TreeGrafter"/>
</dbReference>
<dbReference type="CDD" id="cd16913">
    <property type="entry name" value="YkuD_like"/>
    <property type="match status" value="1"/>
</dbReference>
<keyword evidence="5 6" id="KW-0961">Cell wall biogenesis/degradation</keyword>
<feature type="active site" description="Proton donor/acceptor" evidence="6">
    <location>
        <position position="334"/>
    </location>
</feature>
<keyword evidence="2" id="KW-0808">Transferase</keyword>
<dbReference type="Pfam" id="PF13399">
    <property type="entry name" value="LytR_C"/>
    <property type="match status" value="2"/>
</dbReference>
<dbReference type="Proteomes" id="UP000809273">
    <property type="component" value="Unassembled WGS sequence"/>
</dbReference>
<keyword evidence="4 6" id="KW-0573">Peptidoglycan synthesis</keyword>
<dbReference type="InterPro" id="IPR027381">
    <property type="entry name" value="LytR/CpsA/Psr_C"/>
</dbReference>
<reference evidence="8" key="2">
    <citation type="submission" date="2021-01" db="EMBL/GenBank/DDBJ databases">
        <authorList>
            <person name="Hahn C.R."/>
            <person name="Youssef N.H."/>
            <person name="Elshahed M."/>
        </authorList>
    </citation>
    <scope>NUCLEOTIDE SEQUENCE</scope>
    <source>
        <strain evidence="8">Zod_Metabat.24</strain>
    </source>
</reference>
<dbReference type="PANTHER" id="PTHR30582">
    <property type="entry name" value="L,D-TRANSPEPTIDASE"/>
    <property type="match status" value="1"/>
</dbReference>
<dbReference type="AlphaFoldDB" id="A0A9D8KGJ7"/>
<evidence type="ECO:0000256" key="4">
    <source>
        <dbReference type="ARBA" id="ARBA00022984"/>
    </source>
</evidence>
<dbReference type="GO" id="GO:0016740">
    <property type="term" value="F:transferase activity"/>
    <property type="evidence" value="ECO:0007669"/>
    <property type="project" value="UniProtKB-KW"/>
</dbReference>
<dbReference type="GO" id="GO:0071555">
    <property type="term" value="P:cell wall organization"/>
    <property type="evidence" value="ECO:0007669"/>
    <property type="project" value="UniProtKB-UniRule"/>
</dbReference>
<dbReference type="PROSITE" id="PS51257">
    <property type="entry name" value="PROKAR_LIPOPROTEIN"/>
    <property type="match status" value="1"/>
</dbReference>
<evidence type="ECO:0000256" key="6">
    <source>
        <dbReference type="PROSITE-ProRule" id="PRU01373"/>
    </source>
</evidence>
<evidence type="ECO:0000259" key="7">
    <source>
        <dbReference type="PROSITE" id="PS52029"/>
    </source>
</evidence>
<gene>
    <name evidence="8" type="ORF">JW984_10745</name>
</gene>
<evidence type="ECO:0000256" key="2">
    <source>
        <dbReference type="ARBA" id="ARBA00022679"/>
    </source>
</evidence>
<keyword evidence="3 6" id="KW-0133">Cell shape</keyword>
<evidence type="ECO:0000256" key="3">
    <source>
        <dbReference type="ARBA" id="ARBA00022960"/>
    </source>
</evidence>
<dbReference type="GO" id="GO:0008360">
    <property type="term" value="P:regulation of cell shape"/>
    <property type="evidence" value="ECO:0007669"/>
    <property type="project" value="UniProtKB-UniRule"/>
</dbReference>
<dbReference type="Gene3D" id="2.40.440.10">
    <property type="entry name" value="L,D-transpeptidase catalytic domain-like"/>
    <property type="match status" value="1"/>
</dbReference>
<dbReference type="InterPro" id="IPR038063">
    <property type="entry name" value="Transpep_catalytic_dom"/>
</dbReference>
<evidence type="ECO:0000313" key="9">
    <source>
        <dbReference type="Proteomes" id="UP000809273"/>
    </source>
</evidence>
<dbReference type="EMBL" id="JAFGIX010000054">
    <property type="protein sequence ID" value="MBN1573660.1"/>
    <property type="molecule type" value="Genomic_DNA"/>
</dbReference>
<dbReference type="InterPro" id="IPR005490">
    <property type="entry name" value="LD_TPept_cat_dom"/>
</dbReference>
<proteinExistence type="predicted"/>
<dbReference type="GO" id="GO:0071972">
    <property type="term" value="F:peptidoglycan L,D-transpeptidase activity"/>
    <property type="evidence" value="ECO:0007669"/>
    <property type="project" value="TreeGrafter"/>
</dbReference>
<dbReference type="SUPFAM" id="SSF141523">
    <property type="entry name" value="L,D-transpeptidase catalytic domain-like"/>
    <property type="match status" value="1"/>
</dbReference>
<dbReference type="Gene3D" id="3.30.70.2390">
    <property type="match status" value="2"/>
</dbReference>
<evidence type="ECO:0000256" key="5">
    <source>
        <dbReference type="ARBA" id="ARBA00023316"/>
    </source>
</evidence>
<dbReference type="PROSITE" id="PS52029">
    <property type="entry name" value="LD_TPASE"/>
    <property type="match status" value="1"/>
</dbReference>
<organism evidence="8 9">
    <name type="scientific">Candidatus Zymogenus saltonus</name>
    <dbReference type="NCBI Taxonomy" id="2844893"/>
    <lineage>
        <taxon>Bacteria</taxon>
        <taxon>Deltaproteobacteria</taxon>
        <taxon>Candidatus Zymogenia</taxon>
        <taxon>Candidatus Zymogeniales</taxon>
        <taxon>Candidatus Zymogenaceae</taxon>
        <taxon>Candidatus Zymogenus</taxon>
    </lineage>
</organism>
<dbReference type="GO" id="GO:0018104">
    <property type="term" value="P:peptidoglycan-protein cross-linking"/>
    <property type="evidence" value="ECO:0007669"/>
    <property type="project" value="TreeGrafter"/>
</dbReference>
<reference evidence="8" key="1">
    <citation type="journal article" date="2021" name="Environ. Microbiol.">
        <title>Genomic characterization of three novel Desulfobacterota classes expand the metabolic and phylogenetic diversity of the phylum.</title>
        <authorList>
            <person name="Murphy C.L."/>
            <person name="Biggerstaff J."/>
            <person name="Eichhorn A."/>
            <person name="Ewing E."/>
            <person name="Shahan R."/>
            <person name="Soriano D."/>
            <person name="Stewart S."/>
            <person name="VanMol K."/>
            <person name="Walker R."/>
            <person name="Walters P."/>
            <person name="Elshahed M.S."/>
            <person name="Youssef N.H."/>
        </authorList>
    </citation>
    <scope>NUCLEOTIDE SEQUENCE</scope>
    <source>
        <strain evidence="8">Zod_Metabat.24</strain>
    </source>
</reference>
<feature type="active site" description="Nucleophile" evidence="6">
    <location>
        <position position="350"/>
    </location>
</feature>
<name>A0A9D8KGJ7_9DELT</name>
<evidence type="ECO:0000256" key="1">
    <source>
        <dbReference type="ARBA" id="ARBA00004752"/>
    </source>
</evidence>
<protein>
    <submittedName>
        <fullName evidence="8">L,D-transpeptidase family protein</fullName>
    </submittedName>
</protein>
<sequence length="375" mass="42403">MMNKRSVLRWFSIAVSCLLVYALLFLSGCGSPIIPRKSKPMVNVYNGARAYCTKVGVKGLAREVNKKLVENEYIVGEPKNLADYRVETEIIFNPVDEDYAKDVFDIVKVGKLLPQEEVSEGSVQIILGMDAVVPTFETLKVENKILVLNSTRRKGLAKSIAVTIDHNLSKKYMFYTPDDADRYFHETVIYYPPNLSDVAKEVREAVGYGEMKEVENLKDVVVVLGLEFDPRTKARLGLDKDENLPEVRIIIKKTDFMLRGYDLSGSLLFEYPVSIGKNPDLEDKKEMGDNRTPEGTFKVVSIEDSSSWVFEGEYAYGPWFIRLATQPWTGIGIHGTNEPEKIGMPVSRGCIRLHNEHLEKLMKVVKIGSTVEIRH</sequence>
<dbReference type="InterPro" id="IPR050979">
    <property type="entry name" value="LD-transpeptidase"/>
</dbReference>
<dbReference type="Pfam" id="PF03734">
    <property type="entry name" value="YkuD"/>
    <property type="match status" value="1"/>
</dbReference>
<comment type="pathway">
    <text evidence="1 6">Cell wall biogenesis; peptidoglycan biosynthesis.</text>
</comment>
<evidence type="ECO:0000313" key="8">
    <source>
        <dbReference type="EMBL" id="MBN1573660.1"/>
    </source>
</evidence>
<feature type="domain" description="L,D-TPase catalytic" evidence="7">
    <location>
        <begin position="247"/>
        <end position="374"/>
    </location>
</feature>
<comment type="caution">
    <text evidence="8">The sequence shown here is derived from an EMBL/GenBank/DDBJ whole genome shotgun (WGS) entry which is preliminary data.</text>
</comment>